<gene>
    <name evidence="1" type="ORF">LCGC14_1721110</name>
</gene>
<organism evidence="1">
    <name type="scientific">marine sediment metagenome</name>
    <dbReference type="NCBI Taxonomy" id="412755"/>
    <lineage>
        <taxon>unclassified sequences</taxon>
        <taxon>metagenomes</taxon>
        <taxon>ecological metagenomes</taxon>
    </lineage>
</organism>
<sequence length="57" mass="6771">MMKRHLQLWQETDTGVFWSACGIKETCERFFYDVCGFLLQTDDVCKTCAKIYAKKPW</sequence>
<name>A0A0F9HCH1_9ZZZZ</name>
<reference evidence="1" key="1">
    <citation type="journal article" date="2015" name="Nature">
        <title>Complex archaea that bridge the gap between prokaryotes and eukaryotes.</title>
        <authorList>
            <person name="Spang A."/>
            <person name="Saw J.H."/>
            <person name="Jorgensen S.L."/>
            <person name="Zaremba-Niedzwiedzka K."/>
            <person name="Martijn J."/>
            <person name="Lind A.E."/>
            <person name="van Eijk R."/>
            <person name="Schleper C."/>
            <person name="Guy L."/>
            <person name="Ettema T.J."/>
        </authorList>
    </citation>
    <scope>NUCLEOTIDE SEQUENCE</scope>
</reference>
<evidence type="ECO:0000313" key="1">
    <source>
        <dbReference type="EMBL" id="KKM11253.1"/>
    </source>
</evidence>
<dbReference type="EMBL" id="LAZR01015489">
    <property type="protein sequence ID" value="KKM11253.1"/>
    <property type="molecule type" value="Genomic_DNA"/>
</dbReference>
<protein>
    <submittedName>
        <fullName evidence="1">Uncharacterized protein</fullName>
    </submittedName>
</protein>
<proteinExistence type="predicted"/>
<comment type="caution">
    <text evidence="1">The sequence shown here is derived from an EMBL/GenBank/DDBJ whole genome shotgun (WGS) entry which is preliminary data.</text>
</comment>
<dbReference type="AlphaFoldDB" id="A0A0F9HCH1"/>
<accession>A0A0F9HCH1</accession>